<dbReference type="InterPro" id="IPR035899">
    <property type="entry name" value="DBL_dom_sf"/>
</dbReference>
<evidence type="ECO:0000256" key="2">
    <source>
        <dbReference type="ARBA" id="ARBA00022658"/>
    </source>
</evidence>
<dbReference type="SMART" id="SM00325">
    <property type="entry name" value="RhoGEF"/>
    <property type="match status" value="1"/>
</dbReference>
<dbReference type="InterPro" id="IPR011993">
    <property type="entry name" value="PH-like_dom_sf"/>
</dbReference>
<dbReference type="SUPFAM" id="SSF50044">
    <property type="entry name" value="SH3-domain"/>
    <property type="match status" value="1"/>
</dbReference>
<dbReference type="OrthoDB" id="660555at2759"/>
<feature type="compositionally biased region" description="Basic residues" evidence="4">
    <location>
        <begin position="696"/>
        <end position="713"/>
    </location>
</feature>
<dbReference type="RefSeq" id="XP_018321803.1">
    <property type="nucleotide sequence ID" value="XM_018466301.2"/>
</dbReference>
<feature type="compositionally biased region" description="Low complexity" evidence="4">
    <location>
        <begin position="979"/>
        <end position="993"/>
    </location>
</feature>
<feature type="region of interest" description="Disordered" evidence="4">
    <location>
        <begin position="370"/>
        <end position="439"/>
    </location>
</feature>
<dbReference type="PRINTS" id="PR00499">
    <property type="entry name" value="P67PHOX"/>
</dbReference>
<name>A0A1W4WCV7_AGRPL</name>
<dbReference type="Gene3D" id="2.30.30.40">
    <property type="entry name" value="SH3 Domains"/>
    <property type="match status" value="1"/>
</dbReference>
<evidence type="ECO:0000259" key="7">
    <source>
        <dbReference type="PROSITE" id="PS50010"/>
    </source>
</evidence>
<dbReference type="CDD" id="cd01224">
    <property type="entry name" value="PH_Collybistin_ASEF"/>
    <property type="match status" value="1"/>
</dbReference>
<feature type="region of interest" description="Disordered" evidence="4">
    <location>
        <begin position="453"/>
        <end position="719"/>
    </location>
</feature>
<feature type="compositionally biased region" description="Low complexity" evidence="4">
    <location>
        <begin position="557"/>
        <end position="569"/>
    </location>
</feature>
<keyword evidence="8" id="KW-1185">Reference proteome</keyword>
<feature type="compositionally biased region" description="Basic and acidic residues" evidence="4">
    <location>
        <begin position="677"/>
        <end position="695"/>
    </location>
</feature>
<dbReference type="SMART" id="SM00326">
    <property type="entry name" value="SH3"/>
    <property type="match status" value="1"/>
</dbReference>
<dbReference type="CDD" id="cd11828">
    <property type="entry name" value="SH3_ARHGEF9_like"/>
    <property type="match status" value="1"/>
</dbReference>
<feature type="compositionally biased region" description="Basic and acidic residues" evidence="4">
    <location>
        <begin position="39"/>
        <end position="48"/>
    </location>
</feature>
<feature type="compositionally biased region" description="Pro residues" evidence="4">
    <location>
        <begin position="463"/>
        <end position="474"/>
    </location>
</feature>
<dbReference type="InterPro" id="IPR001452">
    <property type="entry name" value="SH3_domain"/>
</dbReference>
<dbReference type="InterPro" id="IPR001849">
    <property type="entry name" value="PH_domain"/>
</dbReference>
<dbReference type="GO" id="GO:0005085">
    <property type="term" value="F:guanyl-nucleotide exchange factor activity"/>
    <property type="evidence" value="ECO:0007669"/>
    <property type="project" value="UniProtKB-KW"/>
</dbReference>
<feature type="compositionally biased region" description="Polar residues" evidence="4">
    <location>
        <begin position="860"/>
        <end position="875"/>
    </location>
</feature>
<feature type="region of interest" description="Disordered" evidence="4">
    <location>
        <begin position="1351"/>
        <end position="1382"/>
    </location>
</feature>
<dbReference type="Pfam" id="PF00621">
    <property type="entry name" value="RhoGEF"/>
    <property type="match status" value="1"/>
</dbReference>
<feature type="compositionally biased region" description="Basic residues" evidence="4">
    <location>
        <begin position="1907"/>
        <end position="1917"/>
    </location>
</feature>
<feature type="compositionally biased region" description="Low complexity" evidence="4">
    <location>
        <begin position="632"/>
        <end position="650"/>
    </location>
</feature>
<feature type="compositionally biased region" description="Polar residues" evidence="4">
    <location>
        <begin position="196"/>
        <end position="205"/>
    </location>
</feature>
<dbReference type="InterPro" id="IPR053086">
    <property type="entry name" value="RhoGEF_domain"/>
</dbReference>
<dbReference type="GO" id="GO:0035556">
    <property type="term" value="P:intracellular signal transduction"/>
    <property type="evidence" value="ECO:0007669"/>
    <property type="project" value="InterPro"/>
</dbReference>
<feature type="compositionally biased region" description="Low complexity" evidence="4">
    <location>
        <begin position="78"/>
        <end position="87"/>
    </location>
</feature>
<dbReference type="RefSeq" id="XP_018321804.1">
    <property type="nucleotide sequence ID" value="XM_018466302.2"/>
</dbReference>
<feature type="compositionally biased region" description="Basic and acidic residues" evidence="4">
    <location>
        <begin position="1164"/>
        <end position="1175"/>
    </location>
</feature>
<feature type="compositionally biased region" description="Polar residues" evidence="4">
    <location>
        <begin position="1086"/>
        <end position="1101"/>
    </location>
</feature>
<feature type="compositionally biased region" description="Polar residues" evidence="4">
    <location>
        <begin position="503"/>
        <end position="513"/>
    </location>
</feature>
<dbReference type="SUPFAM" id="SSF50729">
    <property type="entry name" value="PH domain-like"/>
    <property type="match status" value="1"/>
</dbReference>
<feature type="region of interest" description="Disordered" evidence="4">
    <location>
        <begin position="23"/>
        <end position="57"/>
    </location>
</feature>
<feature type="compositionally biased region" description="Low complexity" evidence="4">
    <location>
        <begin position="579"/>
        <end position="593"/>
    </location>
</feature>
<dbReference type="Pfam" id="PF00018">
    <property type="entry name" value="SH3_1"/>
    <property type="match status" value="1"/>
</dbReference>
<evidence type="ECO:0000313" key="10">
    <source>
        <dbReference type="RefSeq" id="XP_018321804.1"/>
    </source>
</evidence>
<dbReference type="Proteomes" id="UP000192223">
    <property type="component" value="Unplaced"/>
</dbReference>
<feature type="compositionally biased region" description="Low complexity" evidence="4">
    <location>
        <begin position="413"/>
        <end position="425"/>
    </location>
</feature>
<reference evidence="9 10" key="1">
    <citation type="submission" date="2025-04" db="UniProtKB">
        <authorList>
            <consortium name="RefSeq"/>
        </authorList>
    </citation>
    <scope>IDENTIFICATION</scope>
    <source>
        <tissue evidence="9 10">Entire body</tissue>
    </source>
</reference>
<dbReference type="PROSITE" id="PS50002">
    <property type="entry name" value="SH3"/>
    <property type="match status" value="1"/>
</dbReference>
<dbReference type="CDD" id="cd00160">
    <property type="entry name" value="RhoGEF"/>
    <property type="match status" value="1"/>
</dbReference>
<feature type="region of interest" description="Disordered" evidence="4">
    <location>
        <begin position="1901"/>
        <end position="1923"/>
    </location>
</feature>
<organism evidence="8 10">
    <name type="scientific">Agrilus planipennis</name>
    <name type="common">Emerald ash borer</name>
    <name type="synonym">Agrilus marcopoli</name>
    <dbReference type="NCBI Taxonomy" id="224129"/>
    <lineage>
        <taxon>Eukaryota</taxon>
        <taxon>Metazoa</taxon>
        <taxon>Ecdysozoa</taxon>
        <taxon>Arthropoda</taxon>
        <taxon>Hexapoda</taxon>
        <taxon>Insecta</taxon>
        <taxon>Pterygota</taxon>
        <taxon>Neoptera</taxon>
        <taxon>Endopterygota</taxon>
        <taxon>Coleoptera</taxon>
        <taxon>Polyphaga</taxon>
        <taxon>Elateriformia</taxon>
        <taxon>Buprestoidea</taxon>
        <taxon>Buprestidae</taxon>
        <taxon>Agrilinae</taxon>
        <taxon>Agrilus</taxon>
    </lineage>
</organism>
<dbReference type="KEGG" id="apln:108734660"/>
<feature type="domain" description="SH3" evidence="5">
    <location>
        <begin position="1465"/>
        <end position="1524"/>
    </location>
</feature>
<feature type="compositionally biased region" description="Low complexity" evidence="4">
    <location>
        <begin position="613"/>
        <end position="625"/>
    </location>
</feature>
<dbReference type="PROSITE" id="PS50003">
    <property type="entry name" value="PH_DOMAIN"/>
    <property type="match status" value="1"/>
</dbReference>
<dbReference type="InterPro" id="IPR000219">
    <property type="entry name" value="DH_dom"/>
</dbReference>
<keyword evidence="2" id="KW-0344">Guanine-nucleotide releasing factor</keyword>
<dbReference type="SMART" id="SM00233">
    <property type="entry name" value="PH"/>
    <property type="match status" value="1"/>
</dbReference>
<feature type="region of interest" description="Disordered" evidence="4">
    <location>
        <begin position="153"/>
        <end position="209"/>
    </location>
</feature>
<accession>A0A1W4WCV7</accession>
<dbReference type="PROSITE" id="PS00741">
    <property type="entry name" value="DH_1"/>
    <property type="match status" value="1"/>
</dbReference>
<feature type="region of interest" description="Disordered" evidence="4">
    <location>
        <begin position="939"/>
        <end position="995"/>
    </location>
</feature>
<feature type="compositionally biased region" description="Low complexity" evidence="4">
    <location>
        <begin position="155"/>
        <end position="167"/>
    </location>
</feature>
<dbReference type="PANTHER" id="PTHR45834:SF3">
    <property type="entry name" value="RHO GUANINE NUCLEOTIDE EXCHANGE FACTOR 3, ISOFORM L"/>
    <property type="match status" value="1"/>
</dbReference>
<dbReference type="InterPro" id="IPR055251">
    <property type="entry name" value="SOS1_NGEF_PH"/>
</dbReference>
<feature type="region of interest" description="Disordered" evidence="4">
    <location>
        <begin position="230"/>
        <end position="260"/>
    </location>
</feature>
<feature type="region of interest" description="Disordered" evidence="4">
    <location>
        <begin position="842"/>
        <end position="879"/>
    </location>
</feature>
<dbReference type="SUPFAM" id="SSF48065">
    <property type="entry name" value="DBL homology domain (DH-domain)"/>
    <property type="match status" value="1"/>
</dbReference>
<dbReference type="GeneID" id="108734660"/>
<dbReference type="PROSITE" id="PS50010">
    <property type="entry name" value="DH_2"/>
    <property type="match status" value="1"/>
</dbReference>
<dbReference type="InterPro" id="IPR036028">
    <property type="entry name" value="SH3-like_dom_sf"/>
</dbReference>
<dbReference type="InterPro" id="IPR001331">
    <property type="entry name" value="GDS_CDC24_CS"/>
</dbReference>
<feature type="compositionally biased region" description="Low complexity" evidence="4">
    <location>
        <begin position="942"/>
        <end position="967"/>
    </location>
</feature>
<feature type="domain" description="PH" evidence="6">
    <location>
        <begin position="1775"/>
        <end position="1881"/>
    </location>
</feature>
<evidence type="ECO:0000313" key="8">
    <source>
        <dbReference type="Proteomes" id="UP000192223"/>
    </source>
</evidence>
<dbReference type="GO" id="GO:0005829">
    <property type="term" value="C:cytosol"/>
    <property type="evidence" value="ECO:0007669"/>
    <property type="project" value="TreeGrafter"/>
</dbReference>
<sequence length="1965" mass="220712">MNREELSHIRDRLIFLTECSATQKPQNIKRKSSSSIKSRSKDGSKEGPKWTMQDFVRRDPSYTTDIEHLVFPGRRRSSQTSTTSSSKTRSRLAEMFALSRHLQQRSVEREFKTRNPLVNRSIDSAIESGRSHPQKQKSSSVVAARLADQGLAMVPPSSSAARSWAAPEKQSSSQPVRQGSVVSAAGPAGAGFMGTSRPSAKSSSVEVDMTSARGPNVSIVHLRNTSDRWDSLSKISPNASKPHKSSRSPKQNVSSITKHQSLGSTASVKYPWENNENGFNYEEPISSKELFITGSCSRELSPVRWCDREVDGVFLGRSGWVQVQQRSLDDCRKSNYKKSSISGSLQQHQQQQQQRKGIVKLADYHCNSEPGKLCQESNNPEKQRPAYLPIKVQRTKKSIERSPSPPPPPSPPCVQDSSPPSITPIISPPPAFQDKKEKSRAFFTKAPFLPRYNAIDRDVLSPPESPLVTKPPAPQFRKLKTSGKDVPKSRMPQTKSLEDTSACRRTNFVQKYGSSSSSSSSMGFRSLDSCLNRPSMPKLKEQNSFDTNEDADEEDNNSSSANFNLNALSPFPMHSSNESVQSRSNKSSTSRSSRSSHHRPQLKRSPVSSDTAKQPSSRSSSSSSVETRRKSPSSSSNQSKRSTSSRQNNTGSVDDTKVRRSRSLQLPDKTSSNNNRSPDKQTHSRISPAKDERPQLYRKHTNSTEKLRKHGHSSSKSLEVGAASERDLLYEAEIVTDFVAASRSKAAAQALVWQKYAKNKDDRFRENLPKRNTNSFEVYYVGRNGRERRKILERGVTTPSTSREAYAPTYKMSEEIVQCPQSCNFWPHCAHRENWKVKQQMRASQSYPLHQHSLGRSPDKNSSTSSLMEQISQDIPDTRVTHDTLRSFYRNYPRRSSKVINDRSPEIVYNGRRRNLCRISPNSLDERVRDYSEEHIYEKISPRISPSTSKSRSPSGGRGSSGSSSNSDIWATPSDRTYSKSPKTGKGSSGSTPLDNLCVKDYHDLSRPGSAPTEDNYSCFEVDQRSMSLPKSFLSASYQQGETTLTDGPRKGTESVRSSPGIHRRQLTPEVSHTAPVTPLHENNRKSSLGESGRTKATSTPHLLDPSSKDIRNSKENCESYEFLIPPSNVSKRKDFISQRSLPGAESVLKKFRKTFSLRFQKKGSKDNCSSEHGSEVLGDPSEEESPQHIPLHPSSFEETKDDNYEHNKHKFGSLVWRSSKDRKKTNKAARNVKCNSGDSGIQIELVGGGCGGAGGDSSESHAGDTDPGGAGDDNESPPTVRRRAPASDCGSGEHLKVVQSRPHSELLNQVLIDKFKAELQSRAHRHRHVRRTHSDLGGQRLFQWDPRSSYRRLMSSPNPLRKRPLRMSPSKKPPDAPDGVQLRSYHHRSQLRRSLSQPVDIDKLSPLMRTKTAGLRLAGAGVFSEDEQDCRLGTSEDEMLSDSESSLNSLHERKKSLELAMDENVVILAEAVFDHVAIESEELAFRAGDVIEVLETVNRDWWWGSANGKEGWFPAAFVRLRVSQEDTVEDCLAAMVSGRSVPSSVKRRTSVSLLSNDQVRTSVVRELVHTERDFVKVLQDVVEGYIAECRKRKDMFTKDQIDTIFSNLEEILKFQTGFLKDLESCIDWENPYKSCVGKCFIKHKAGFEMYSDYCNSHPLASATLQELCQFNSYSKFFEACRLMRGLIEIPLDGYLLTPVQRICKYPLQLAELLKYTRGDHPDYSDISEALDTMRSVAVLINERKRRMESLEKIAAWQQRVEAWEGEDLIEGSSQLIHQGEVVRVTTGMWTSNITLFLFDHQLVYCKKDILKRNTFVYKGRIDLDTSEVIDVPDGKDVQIGVTVRHSIRIHSCIRDKWLMFCCRSAAEKQQWLKAFAKERRFVAQDKSEGLELHSTAKQLAKAAARSQRRPPRKPRGSKNSAYMGSALQISAQNSNNAYSLSRKVGTWFTFGVNRKIRYQQRDVS</sequence>
<dbReference type="CTD" id="38050"/>
<feature type="region of interest" description="Disordered" evidence="4">
    <location>
        <begin position="334"/>
        <end position="358"/>
    </location>
</feature>
<evidence type="ECO:0000313" key="9">
    <source>
        <dbReference type="RefSeq" id="XP_018321803.1"/>
    </source>
</evidence>
<feature type="compositionally biased region" description="Acidic residues" evidence="4">
    <location>
        <begin position="547"/>
        <end position="556"/>
    </location>
</feature>
<keyword evidence="1 3" id="KW-0728">SH3 domain</keyword>
<gene>
    <name evidence="9 10" type="primary">LOC108734660</name>
</gene>
<feature type="compositionally biased region" description="Polar residues" evidence="4">
    <location>
        <begin position="248"/>
        <end position="260"/>
    </location>
</feature>
<feature type="compositionally biased region" description="Pro residues" evidence="4">
    <location>
        <begin position="403"/>
        <end position="412"/>
    </location>
</feature>
<proteinExistence type="predicted"/>
<evidence type="ECO:0000259" key="6">
    <source>
        <dbReference type="PROSITE" id="PS50003"/>
    </source>
</evidence>
<evidence type="ECO:0000259" key="5">
    <source>
        <dbReference type="PROSITE" id="PS50002"/>
    </source>
</evidence>
<dbReference type="Pfam" id="PF22697">
    <property type="entry name" value="SOS1_NGEF_PH"/>
    <property type="match status" value="1"/>
</dbReference>
<feature type="domain" description="DH" evidence="7">
    <location>
        <begin position="1560"/>
        <end position="1744"/>
    </location>
</feature>
<dbReference type="Gene3D" id="1.20.900.10">
    <property type="entry name" value="Dbl homology (DH) domain"/>
    <property type="match status" value="1"/>
</dbReference>
<feature type="region of interest" description="Disordered" evidence="4">
    <location>
        <begin position="1040"/>
        <end position="1113"/>
    </location>
</feature>
<feature type="region of interest" description="Disordered" evidence="4">
    <location>
        <begin position="1251"/>
        <end position="1298"/>
    </location>
</feature>
<dbReference type="Gene3D" id="2.30.29.30">
    <property type="entry name" value="Pleckstrin-homology domain (PH domain)/Phosphotyrosine-binding domain (PTB)"/>
    <property type="match status" value="1"/>
</dbReference>
<feature type="compositionally biased region" description="Basic and acidic residues" evidence="4">
    <location>
        <begin position="1196"/>
        <end position="1207"/>
    </location>
</feature>
<evidence type="ECO:0000256" key="3">
    <source>
        <dbReference type="PROSITE-ProRule" id="PRU00192"/>
    </source>
</evidence>
<evidence type="ECO:0000256" key="1">
    <source>
        <dbReference type="ARBA" id="ARBA00022443"/>
    </source>
</evidence>
<feature type="region of interest" description="Disordered" evidence="4">
    <location>
        <begin position="69"/>
        <end position="90"/>
    </location>
</feature>
<protein>
    <submittedName>
        <fullName evidence="9 10">Uncharacterized protein LOC108734660</fullName>
    </submittedName>
</protein>
<dbReference type="PANTHER" id="PTHR45834">
    <property type="entry name" value="RHO GUANINE NUCLEOTIDE EXCHANGE FACTOR 9-RELATED"/>
    <property type="match status" value="1"/>
</dbReference>
<feature type="region of interest" description="Disordered" evidence="4">
    <location>
        <begin position="1163"/>
        <end position="1236"/>
    </location>
</feature>
<evidence type="ECO:0000256" key="4">
    <source>
        <dbReference type="SAM" id="MobiDB-lite"/>
    </source>
</evidence>
<dbReference type="STRING" id="224129.A0A1W4WCV7"/>